<accession>A0A183G9Q1</accession>
<proteinExistence type="predicted"/>
<evidence type="ECO:0000313" key="1">
    <source>
        <dbReference type="EMBL" id="VDP12509.1"/>
    </source>
</evidence>
<sequence>MRDLVKRALIKQLCNLVNCHGSGGDWQLGMYEDYHKDFSWYLTLDCDIVGEAIAANEFELKNPREPQRFINSSAYCRYSNMIHKNTIGIGGGDVTTLLNGMPREKIMRTVNKLGETTYGCSAHNYRYPAFDDHTHVKLICLYRWGIRTASEVNAVHRMLNQFFFRKRYAQPTCL</sequence>
<evidence type="ECO:0000313" key="2">
    <source>
        <dbReference type="Proteomes" id="UP000050761"/>
    </source>
</evidence>
<evidence type="ECO:0000313" key="3">
    <source>
        <dbReference type="WBParaSite" id="HPBE_0001868201-mRNA-1"/>
    </source>
</evidence>
<dbReference type="EMBL" id="UZAH01030845">
    <property type="protein sequence ID" value="VDP12509.1"/>
    <property type="molecule type" value="Genomic_DNA"/>
</dbReference>
<gene>
    <name evidence="1" type="ORF">HPBE_LOCUS18681</name>
</gene>
<dbReference type="WBParaSite" id="HPBE_0001868201-mRNA-1">
    <property type="protein sequence ID" value="HPBE_0001868201-mRNA-1"/>
    <property type="gene ID" value="HPBE_0001868201"/>
</dbReference>
<reference evidence="1 2" key="1">
    <citation type="submission" date="2018-11" db="EMBL/GenBank/DDBJ databases">
        <authorList>
            <consortium name="Pathogen Informatics"/>
        </authorList>
    </citation>
    <scope>NUCLEOTIDE SEQUENCE [LARGE SCALE GENOMIC DNA]</scope>
</reference>
<dbReference type="Proteomes" id="UP000050761">
    <property type="component" value="Unassembled WGS sequence"/>
</dbReference>
<keyword evidence="2" id="KW-1185">Reference proteome</keyword>
<organism evidence="2 3">
    <name type="scientific">Heligmosomoides polygyrus</name>
    <name type="common">Parasitic roundworm</name>
    <dbReference type="NCBI Taxonomy" id="6339"/>
    <lineage>
        <taxon>Eukaryota</taxon>
        <taxon>Metazoa</taxon>
        <taxon>Ecdysozoa</taxon>
        <taxon>Nematoda</taxon>
        <taxon>Chromadorea</taxon>
        <taxon>Rhabditida</taxon>
        <taxon>Rhabditina</taxon>
        <taxon>Rhabditomorpha</taxon>
        <taxon>Strongyloidea</taxon>
        <taxon>Heligmosomidae</taxon>
        <taxon>Heligmosomoides</taxon>
    </lineage>
</organism>
<accession>A0A3P8EKS7</accession>
<reference evidence="3" key="2">
    <citation type="submission" date="2019-09" db="UniProtKB">
        <authorList>
            <consortium name="WormBaseParasite"/>
        </authorList>
    </citation>
    <scope>IDENTIFICATION</scope>
</reference>
<name>A0A183G9Q1_HELPZ</name>
<protein>
    <submittedName>
        <fullName evidence="3">SCP domain-containing protein</fullName>
    </submittedName>
</protein>
<dbReference type="AlphaFoldDB" id="A0A183G9Q1"/>